<organism evidence="4 5">
    <name type="scientific">Escherichia coli</name>
    <dbReference type="NCBI Taxonomy" id="562"/>
    <lineage>
        <taxon>Bacteria</taxon>
        <taxon>Pseudomonadati</taxon>
        <taxon>Pseudomonadota</taxon>
        <taxon>Gammaproteobacteria</taxon>
        <taxon>Enterobacterales</taxon>
        <taxon>Enterobacteriaceae</taxon>
        <taxon>Escherichia</taxon>
    </lineage>
</organism>
<keyword evidence="2" id="KW-1133">Transmembrane helix</keyword>
<dbReference type="AlphaFoldDB" id="A0A484VYM3"/>
<dbReference type="GO" id="GO:0009279">
    <property type="term" value="C:cell outer membrane"/>
    <property type="evidence" value="ECO:0007669"/>
    <property type="project" value="TreeGrafter"/>
</dbReference>
<dbReference type="Gene3D" id="2.40.160.160">
    <property type="entry name" value="Inverse autotransporter, beta-domain"/>
    <property type="match status" value="1"/>
</dbReference>
<proteinExistence type="inferred from homology"/>
<dbReference type="InterPro" id="IPR038177">
    <property type="entry name" value="IAT_beta_sf"/>
</dbReference>
<keyword evidence="2" id="KW-0472">Membrane</keyword>
<evidence type="ECO:0000313" key="5">
    <source>
        <dbReference type="Proteomes" id="UP000372890"/>
    </source>
</evidence>
<dbReference type="InterPro" id="IPR024519">
    <property type="entry name" value="IAT_beta"/>
</dbReference>
<dbReference type="PANTHER" id="PTHR39576">
    <property type="entry name" value="ATTACHING AND EFFACING PROTEIN HOMOLOG-RELATED-RELATED"/>
    <property type="match status" value="1"/>
</dbReference>
<dbReference type="Proteomes" id="UP000372890">
    <property type="component" value="Unassembled WGS sequence"/>
</dbReference>
<evidence type="ECO:0000256" key="1">
    <source>
        <dbReference type="ARBA" id="ARBA00010116"/>
    </source>
</evidence>
<reference evidence="4 5" key="1">
    <citation type="submission" date="2019-03" db="EMBL/GenBank/DDBJ databases">
        <authorList>
            <consortium name="Pathogen Informatics"/>
        </authorList>
    </citation>
    <scope>NUCLEOTIDE SEQUENCE [LARGE SCALE GENOMIC DNA]</scope>
    <source>
        <strain evidence="4 5">NCTC9001</strain>
    </source>
</reference>
<evidence type="ECO:0000313" key="4">
    <source>
        <dbReference type="EMBL" id="VFS04042.1"/>
    </source>
</evidence>
<comment type="similarity">
    <text evidence="1">Belongs to the intimin/invasin family.</text>
</comment>
<accession>A0A484VYM3</accession>
<evidence type="ECO:0000259" key="3">
    <source>
        <dbReference type="Pfam" id="PF11924"/>
    </source>
</evidence>
<dbReference type="Pfam" id="PF11924">
    <property type="entry name" value="IAT_beta"/>
    <property type="match status" value="1"/>
</dbReference>
<name>A0A484VYM3_ECOLX</name>
<dbReference type="InterPro" id="IPR051715">
    <property type="entry name" value="Intimin-Invasin_domain"/>
</dbReference>
<dbReference type="PANTHER" id="PTHR39576:SF2">
    <property type="entry name" value="ATTACHING AND EFFACING PROTEIN HOMOLOG-RELATED"/>
    <property type="match status" value="1"/>
</dbReference>
<feature type="transmembrane region" description="Helical" evidence="2">
    <location>
        <begin position="21"/>
        <end position="44"/>
    </location>
</feature>
<protein>
    <submittedName>
        <fullName evidence="4">Attaching and effacing protein, pathogenesis factor</fullName>
    </submittedName>
</protein>
<keyword evidence="2" id="KW-0812">Transmembrane</keyword>
<sequence>MSRYKTDNKQPRFRYSVLARCVAWANISVQVLFPLAVTFTPVMAARAQHAVQPRLSMENTTVTADNNVEKNVASLAANAGTFLSSQPDSDATRNFITGMATAKANQEIQEWLGKYGTARVKLNVDKNFSLKDSSLEMLYPIYDTPTNMLFTQGAIHRTDDRTQSNIGFGWRHFSENDWMAGGEYFYRS</sequence>
<dbReference type="EMBL" id="CAADIS010000002">
    <property type="protein sequence ID" value="VFS04042.1"/>
    <property type="molecule type" value="Genomic_DNA"/>
</dbReference>
<evidence type="ECO:0000256" key="2">
    <source>
        <dbReference type="SAM" id="Phobius"/>
    </source>
</evidence>
<gene>
    <name evidence="4" type="primary">eaeH</name>
    <name evidence="4" type="ORF">NCTC9001_00655</name>
</gene>
<feature type="domain" description="Inverse autotransporter beta-domain" evidence="3">
    <location>
        <begin position="76"/>
        <end position="186"/>
    </location>
</feature>